<evidence type="ECO:0000313" key="2">
    <source>
        <dbReference type="EMBL" id="MFC5067473.1"/>
    </source>
</evidence>
<accession>A0ABV9Z176</accession>
<evidence type="ECO:0000256" key="1">
    <source>
        <dbReference type="SAM" id="MobiDB-lite"/>
    </source>
</evidence>
<proteinExistence type="predicted"/>
<feature type="region of interest" description="Disordered" evidence="1">
    <location>
        <begin position="74"/>
        <end position="94"/>
    </location>
</feature>
<organism evidence="2 3">
    <name type="scientific">Flaviflagellibacter deserti</name>
    <dbReference type="NCBI Taxonomy" id="2267266"/>
    <lineage>
        <taxon>Bacteria</taxon>
        <taxon>Pseudomonadati</taxon>
        <taxon>Pseudomonadota</taxon>
        <taxon>Alphaproteobacteria</taxon>
        <taxon>Hyphomicrobiales</taxon>
        <taxon>Flaviflagellibacter</taxon>
    </lineage>
</organism>
<dbReference type="Proteomes" id="UP001595796">
    <property type="component" value="Unassembled WGS sequence"/>
</dbReference>
<dbReference type="Pfam" id="PF11390">
    <property type="entry name" value="FdsD"/>
    <property type="match status" value="1"/>
</dbReference>
<dbReference type="InterPro" id="IPR021074">
    <property type="entry name" value="Formate_DH_dsu"/>
</dbReference>
<keyword evidence="3" id="KW-1185">Reference proteome</keyword>
<dbReference type="EMBL" id="JBHSJF010000005">
    <property type="protein sequence ID" value="MFC5067473.1"/>
    <property type="molecule type" value="Genomic_DNA"/>
</dbReference>
<name>A0ABV9Z176_9HYPH</name>
<gene>
    <name evidence="2" type="ORF">ACFPFW_05520</name>
</gene>
<comment type="caution">
    <text evidence="2">The sequence shown here is derived from an EMBL/GenBank/DDBJ whole genome shotgun (WGS) entry which is preliminary data.</text>
</comment>
<protein>
    <submittedName>
        <fullName evidence="2">Formate dehydrogenase subunit delta</fullName>
    </submittedName>
</protein>
<dbReference type="RefSeq" id="WP_114956968.1">
    <property type="nucleotide sequence ID" value="NZ_JBHSJF010000005.1"/>
</dbReference>
<sequence>MADNTKTLVRMANQIADFFKPYTHDEAIAGVQDHVVKFWSPVMRRDLGAHIEHGGEGLHPSVIEAFHLIAQTKSPTARATGGPKELGDMACDAG</sequence>
<reference evidence="3" key="1">
    <citation type="journal article" date="2019" name="Int. J. Syst. Evol. Microbiol.">
        <title>The Global Catalogue of Microorganisms (GCM) 10K type strain sequencing project: providing services to taxonomists for standard genome sequencing and annotation.</title>
        <authorList>
            <consortium name="The Broad Institute Genomics Platform"/>
            <consortium name="The Broad Institute Genome Sequencing Center for Infectious Disease"/>
            <person name="Wu L."/>
            <person name="Ma J."/>
        </authorList>
    </citation>
    <scope>NUCLEOTIDE SEQUENCE [LARGE SCALE GENOMIC DNA]</scope>
    <source>
        <strain evidence="3">CGMCC 1.16444</strain>
    </source>
</reference>
<evidence type="ECO:0000313" key="3">
    <source>
        <dbReference type="Proteomes" id="UP001595796"/>
    </source>
</evidence>